<reference evidence="4" key="1">
    <citation type="submission" date="2018-06" db="EMBL/GenBank/DDBJ databases">
        <authorList>
            <person name="Zhirakovskaya E."/>
        </authorList>
    </citation>
    <scope>NUCLEOTIDE SEQUENCE</scope>
</reference>
<keyword evidence="2" id="KW-0175">Coiled coil</keyword>
<dbReference type="AlphaFoldDB" id="A0A3B1DBT8"/>
<dbReference type="FunFam" id="3.30.479.30:FF:000004">
    <property type="entry name" value="Putative membrane protease family, stomatin"/>
    <property type="match status" value="1"/>
</dbReference>
<keyword evidence="4" id="KW-0378">Hydrolase</keyword>
<dbReference type="GO" id="GO:0008233">
    <property type="term" value="F:peptidase activity"/>
    <property type="evidence" value="ECO:0007669"/>
    <property type="project" value="UniProtKB-KW"/>
</dbReference>
<accession>A0A3B1DBT8</accession>
<dbReference type="CDD" id="cd08826">
    <property type="entry name" value="SPFH_eoslipins_u1"/>
    <property type="match status" value="1"/>
</dbReference>
<dbReference type="GO" id="GO:0006508">
    <property type="term" value="P:proteolysis"/>
    <property type="evidence" value="ECO:0007669"/>
    <property type="project" value="UniProtKB-KW"/>
</dbReference>
<sequence length="253" mass="28778">MPSFLFVIGLCLFLAYNWIKFPKEYERLVIFRLGRVIREPRGPGLAFVLWPIEQAVGVSLRVITLDVPPQDIITKDNVSAKVNAVAYFRVMEPVKAICEVQNYEYATSQMAQTTLRSVLGEMELDELLAQREHINEKLQSILDKQTDPWGIKVVNVELKHVDITEDLRRAMARQAEAERERRAKIIAAEGEFQAAEKICQAADLMQKSPMSLQLRYLQTLVEIGSENNTTTLFPIPIDIFKALTDKITDKGKA</sequence>
<proteinExistence type="inferred from homology"/>
<dbReference type="PANTHER" id="PTHR10264:SF19">
    <property type="entry name" value="AT06885P-RELATED"/>
    <property type="match status" value="1"/>
</dbReference>
<dbReference type="SUPFAM" id="SSF117892">
    <property type="entry name" value="Band 7/SPFH domain"/>
    <property type="match status" value="1"/>
</dbReference>
<dbReference type="PRINTS" id="PR00721">
    <property type="entry name" value="STOMATIN"/>
</dbReference>
<dbReference type="GO" id="GO:0098552">
    <property type="term" value="C:side of membrane"/>
    <property type="evidence" value="ECO:0007669"/>
    <property type="project" value="UniProtKB-ARBA"/>
</dbReference>
<dbReference type="Pfam" id="PF01145">
    <property type="entry name" value="Band_7"/>
    <property type="match status" value="1"/>
</dbReference>
<evidence type="ECO:0000313" key="4">
    <source>
        <dbReference type="EMBL" id="VAX38232.1"/>
    </source>
</evidence>
<evidence type="ECO:0000256" key="1">
    <source>
        <dbReference type="ARBA" id="ARBA00008164"/>
    </source>
</evidence>
<feature type="coiled-coil region" evidence="2">
    <location>
        <begin position="124"/>
        <end position="180"/>
    </location>
</feature>
<evidence type="ECO:0000256" key="2">
    <source>
        <dbReference type="SAM" id="Coils"/>
    </source>
</evidence>
<dbReference type="SMART" id="SM00244">
    <property type="entry name" value="PHB"/>
    <property type="match status" value="1"/>
</dbReference>
<dbReference type="InterPro" id="IPR001972">
    <property type="entry name" value="Stomatin_HflK_fam"/>
</dbReference>
<name>A0A3B1DBT8_9ZZZZ</name>
<evidence type="ECO:0000259" key="3">
    <source>
        <dbReference type="SMART" id="SM00244"/>
    </source>
</evidence>
<organism evidence="4">
    <name type="scientific">hydrothermal vent metagenome</name>
    <dbReference type="NCBI Taxonomy" id="652676"/>
    <lineage>
        <taxon>unclassified sequences</taxon>
        <taxon>metagenomes</taxon>
        <taxon>ecological metagenomes</taxon>
    </lineage>
</organism>
<dbReference type="EMBL" id="UOGJ01000153">
    <property type="protein sequence ID" value="VAX38232.1"/>
    <property type="molecule type" value="Genomic_DNA"/>
</dbReference>
<protein>
    <submittedName>
        <fullName evidence="4">Stomatin/prohibitin-family membrane protease subunit aq_911</fullName>
    </submittedName>
</protein>
<dbReference type="InterPro" id="IPR043202">
    <property type="entry name" value="Band-7_stomatin-like"/>
</dbReference>
<dbReference type="GO" id="GO:0005886">
    <property type="term" value="C:plasma membrane"/>
    <property type="evidence" value="ECO:0007669"/>
    <property type="project" value="InterPro"/>
</dbReference>
<dbReference type="InterPro" id="IPR036013">
    <property type="entry name" value="Band_7/SPFH_dom_sf"/>
</dbReference>
<dbReference type="InterPro" id="IPR001107">
    <property type="entry name" value="Band_7"/>
</dbReference>
<comment type="similarity">
    <text evidence="1">Belongs to the band 7/mec-2 family.</text>
</comment>
<keyword evidence="4" id="KW-0645">Protease</keyword>
<feature type="domain" description="Band 7" evidence="3">
    <location>
        <begin position="17"/>
        <end position="175"/>
    </location>
</feature>
<dbReference type="Gene3D" id="6.10.250.2090">
    <property type="match status" value="1"/>
</dbReference>
<gene>
    <name evidence="4" type="ORF">MNBD_UNCLBAC01-2019</name>
</gene>
<dbReference type="Gene3D" id="3.30.479.30">
    <property type="entry name" value="Band 7 domain"/>
    <property type="match status" value="1"/>
</dbReference>
<dbReference type="PANTHER" id="PTHR10264">
    <property type="entry name" value="BAND 7 PROTEIN-RELATED"/>
    <property type="match status" value="1"/>
</dbReference>